<organism evidence="5 6">
    <name type="scientific">Oenococcus kitaharae DSM 17330</name>
    <dbReference type="NCBI Taxonomy" id="1045004"/>
    <lineage>
        <taxon>Bacteria</taxon>
        <taxon>Bacillati</taxon>
        <taxon>Bacillota</taxon>
        <taxon>Bacilli</taxon>
        <taxon>Lactobacillales</taxon>
        <taxon>Lactobacillaceae</taxon>
        <taxon>Oenococcus</taxon>
    </lineage>
</organism>
<dbReference type="Proteomes" id="UP000004959">
    <property type="component" value="Chromosome"/>
</dbReference>
<dbReference type="STRING" id="336988.NT96_07810"/>
<dbReference type="RefSeq" id="WP_007745980.1">
    <property type="nucleotide sequence ID" value="NZ_CM001398.1"/>
</dbReference>
<evidence type="ECO:0000256" key="2">
    <source>
        <dbReference type="ARBA" id="ARBA00022845"/>
    </source>
</evidence>
<comment type="function">
    <text evidence="3">Required for dimerization of active 70S ribosomes into 100S ribosomes in stationary phase; 100S ribosomes are translationally inactive and sometimes present during exponential growth.</text>
</comment>
<evidence type="ECO:0000256" key="1">
    <source>
        <dbReference type="ARBA" id="ARBA00022490"/>
    </source>
</evidence>
<keyword evidence="6" id="KW-1185">Reference proteome</keyword>
<reference evidence="5 6" key="1">
    <citation type="journal article" date="2012" name="PLoS ONE">
        <title>Functional divergence in the genus oenococcus as predicted by genome sequencing of the newly-described species, Oenococcus kitaharae.</title>
        <authorList>
            <person name="Borneman A.R."/>
            <person name="McCarthy J.M."/>
            <person name="Chambers P.J."/>
            <person name="Bartowsky E.J."/>
        </authorList>
    </citation>
    <scope>NUCLEOTIDE SEQUENCE [LARGE SCALE GENOMIC DNA]</scope>
    <source>
        <strain evidence="6">DSM17330</strain>
    </source>
</reference>
<dbReference type="EMBL" id="AFVZ01000001">
    <property type="protein sequence ID" value="EHN59203.1"/>
    <property type="molecule type" value="Genomic_DNA"/>
</dbReference>
<dbReference type="AlphaFoldDB" id="G9WI81"/>
<dbReference type="PATRIC" id="fig|1045004.4.peg.1099"/>
<comment type="similarity">
    <text evidence="3">Belongs to the HPF/YfiA ribosome-associated protein family. Long HPF subfamily.</text>
</comment>
<dbReference type="GO" id="GO:0043024">
    <property type="term" value="F:ribosomal small subunit binding"/>
    <property type="evidence" value="ECO:0007669"/>
    <property type="project" value="TreeGrafter"/>
</dbReference>
<dbReference type="SUPFAM" id="SSF69754">
    <property type="entry name" value="Ribosome binding protein Y (YfiA homologue)"/>
    <property type="match status" value="1"/>
</dbReference>
<dbReference type="NCBIfam" id="TIGR00741">
    <property type="entry name" value="yfiA"/>
    <property type="match status" value="1"/>
</dbReference>
<evidence type="ECO:0000259" key="4">
    <source>
        <dbReference type="Pfam" id="PF16321"/>
    </source>
</evidence>
<dbReference type="eggNOG" id="COG1544">
    <property type="taxonomic scope" value="Bacteria"/>
</dbReference>
<dbReference type="Gene3D" id="3.30.505.50">
    <property type="entry name" value="Sigma 54 modulation/S30EA ribosomal protein, C-terminal domain"/>
    <property type="match status" value="1"/>
</dbReference>
<dbReference type="InterPro" id="IPR034694">
    <property type="entry name" value="HPF_long/plastid"/>
</dbReference>
<dbReference type="OrthoDB" id="9794975at2"/>
<dbReference type="HOGENOM" id="CLU_071472_0_3_9"/>
<dbReference type="GO" id="GO:0022627">
    <property type="term" value="C:cytosolic small ribosomal subunit"/>
    <property type="evidence" value="ECO:0007669"/>
    <property type="project" value="TreeGrafter"/>
</dbReference>
<proteinExistence type="inferred from homology"/>
<comment type="subcellular location">
    <subcellularLocation>
        <location evidence="3">Cytoplasm</location>
    </subcellularLocation>
</comment>
<comment type="subunit">
    <text evidence="3">Interacts with 100S ribosomes.</text>
</comment>
<dbReference type="Pfam" id="PF02482">
    <property type="entry name" value="Ribosomal_S30AE"/>
    <property type="match status" value="1"/>
</dbReference>
<name>G9WI81_9LACO</name>
<dbReference type="InterPro" id="IPR032528">
    <property type="entry name" value="Ribosom_S30AE_C"/>
</dbReference>
<protein>
    <recommendedName>
        <fullName evidence="3">Ribosome hibernation promoting factor</fullName>
        <shortName evidence="3">HPF</shortName>
    </recommendedName>
</protein>
<dbReference type="InterPro" id="IPR050574">
    <property type="entry name" value="HPF/YfiA_ribosome-assoc"/>
</dbReference>
<accession>G9WI81</accession>
<dbReference type="InterPro" id="IPR003489">
    <property type="entry name" value="RHF/RaiA"/>
</dbReference>
<dbReference type="Pfam" id="PF16321">
    <property type="entry name" value="Ribosom_S30AE_C"/>
    <property type="match status" value="1"/>
</dbReference>
<evidence type="ECO:0000313" key="5">
    <source>
        <dbReference type="EMBL" id="EHN59203.1"/>
    </source>
</evidence>
<evidence type="ECO:0000313" key="6">
    <source>
        <dbReference type="Proteomes" id="UP000004959"/>
    </source>
</evidence>
<keyword evidence="1 3" id="KW-0963">Cytoplasm</keyword>
<dbReference type="CDD" id="cd00552">
    <property type="entry name" value="RaiA"/>
    <property type="match status" value="1"/>
</dbReference>
<dbReference type="HAMAP" id="MF_00839">
    <property type="entry name" value="HPF"/>
    <property type="match status" value="1"/>
</dbReference>
<dbReference type="GO" id="GO:0045900">
    <property type="term" value="P:negative regulation of translational elongation"/>
    <property type="evidence" value="ECO:0007669"/>
    <property type="project" value="TreeGrafter"/>
</dbReference>
<dbReference type="InterPro" id="IPR036567">
    <property type="entry name" value="RHF-like"/>
</dbReference>
<evidence type="ECO:0000256" key="3">
    <source>
        <dbReference type="HAMAP-Rule" id="MF_00839"/>
    </source>
</evidence>
<dbReference type="FunFam" id="3.30.505.50:FF:000001">
    <property type="entry name" value="Ribosome hibernation promoting factor"/>
    <property type="match status" value="1"/>
</dbReference>
<dbReference type="PANTHER" id="PTHR33231">
    <property type="entry name" value="30S RIBOSOMAL PROTEIN"/>
    <property type="match status" value="1"/>
</dbReference>
<feature type="domain" description="Sigma 54 modulation/S30EA ribosomal protein C-terminal" evidence="4">
    <location>
        <begin position="126"/>
        <end position="180"/>
    </location>
</feature>
<dbReference type="Gene3D" id="3.30.160.100">
    <property type="entry name" value="Ribosome hibernation promotion factor-like"/>
    <property type="match status" value="1"/>
</dbReference>
<dbReference type="InterPro" id="IPR038416">
    <property type="entry name" value="Ribosom_S30AE_C_sf"/>
</dbReference>
<comment type="caution">
    <text evidence="5">The sequence shown here is derived from an EMBL/GenBank/DDBJ whole genome shotgun (WGS) entry which is preliminary data.</text>
</comment>
<dbReference type="PANTHER" id="PTHR33231:SF1">
    <property type="entry name" value="30S RIBOSOMAL PROTEIN"/>
    <property type="match status" value="1"/>
</dbReference>
<gene>
    <name evidence="3" type="primary">hpf</name>
    <name evidence="5" type="ORF">OKIT_1103</name>
</gene>
<sequence length="190" mass="22299">MIDYQIRGENISTTEAIENYIKMRLEKLNNYIDANNNPIAHVNLRKYNEKTFKVEVTMPLPFLTLRAEETQSDFYSAVDLVSAKLLRQIRKFKTRVNRKSREKGFKGIDFNEQVDPLVPEEAEDKKLEVIRRKTLSLKPMDLEEAALQMEMLDHDFFLFLNADTNQLDIIYKRDDGKYGLIETENVESSK</sequence>
<keyword evidence="2 3" id="KW-0810">Translation regulation</keyword>